<dbReference type="EMBL" id="DRMH01000107">
    <property type="protein sequence ID" value="HFC98385.1"/>
    <property type="molecule type" value="Genomic_DNA"/>
</dbReference>
<accession>A0A7C3H5F2</accession>
<keyword evidence="1" id="KW-1133">Transmembrane helix</keyword>
<dbReference type="AlphaFoldDB" id="A0A7C3H5F2"/>
<proteinExistence type="predicted"/>
<organism evidence="2">
    <name type="scientific">Thermosulfurimonas dismutans</name>
    <dbReference type="NCBI Taxonomy" id="999894"/>
    <lineage>
        <taxon>Bacteria</taxon>
        <taxon>Pseudomonadati</taxon>
        <taxon>Thermodesulfobacteriota</taxon>
        <taxon>Thermodesulfobacteria</taxon>
        <taxon>Thermodesulfobacteriales</taxon>
        <taxon>Thermodesulfobacteriaceae</taxon>
        <taxon>Thermosulfurimonas</taxon>
    </lineage>
</organism>
<comment type="caution">
    <text evidence="2">The sequence shown here is derived from an EMBL/GenBank/DDBJ whole genome shotgun (WGS) entry which is preliminary data.</text>
</comment>
<sequence>MTPKLSRWFLRPDLVVLEIVLFAFWALLLYYLGFPSRLVSLGSSWGPFLSEILHLGFLFLVLVMIVSLVCSLKVFGSRLRSRFSLRNVGAFFFTWVF</sequence>
<reference evidence="2" key="1">
    <citation type="journal article" date="2020" name="mSystems">
        <title>Genome- and Community-Level Interaction Insights into Carbon Utilization and Element Cycling Functions of Hydrothermarchaeota in Hydrothermal Sediment.</title>
        <authorList>
            <person name="Zhou Z."/>
            <person name="Liu Y."/>
            <person name="Xu W."/>
            <person name="Pan J."/>
            <person name="Luo Z.H."/>
            <person name="Li M."/>
        </authorList>
    </citation>
    <scope>NUCLEOTIDE SEQUENCE [LARGE SCALE GENOMIC DNA]</scope>
    <source>
        <strain evidence="2">HyVt-483</strain>
    </source>
</reference>
<evidence type="ECO:0000256" key="1">
    <source>
        <dbReference type="SAM" id="Phobius"/>
    </source>
</evidence>
<dbReference type="Proteomes" id="UP000886043">
    <property type="component" value="Unassembled WGS sequence"/>
</dbReference>
<keyword evidence="1" id="KW-0472">Membrane</keyword>
<keyword evidence="1" id="KW-0812">Transmembrane</keyword>
<gene>
    <name evidence="2" type="ORF">ENJ40_08030</name>
</gene>
<feature type="transmembrane region" description="Helical" evidence="1">
    <location>
        <begin position="52"/>
        <end position="76"/>
    </location>
</feature>
<name>A0A7C3H5F2_9BACT</name>
<protein>
    <submittedName>
        <fullName evidence="2">Uncharacterized protein</fullName>
    </submittedName>
</protein>
<feature type="transmembrane region" description="Helical" evidence="1">
    <location>
        <begin position="12"/>
        <end position="32"/>
    </location>
</feature>
<evidence type="ECO:0000313" key="2">
    <source>
        <dbReference type="EMBL" id="HFC98385.1"/>
    </source>
</evidence>